<sequence length="119" mass="13594">MHRSDAVETILGAIVDCSNVKSLEKIKAPNKSSNMLKFLNLNIANHKSQDDFVNYINKDISKGYNTDLGLTWDDLHEFDTVGQFADKLCKWVSYNKPKFISEKVKLTLDYSVKDSIIYT</sequence>
<gene>
    <name evidence="1" type="ORF">METZ01_LOCUS427176</name>
</gene>
<accession>A0A382XT76</accession>
<dbReference type="EMBL" id="UINC01170330">
    <property type="protein sequence ID" value="SVD74322.1"/>
    <property type="molecule type" value="Genomic_DNA"/>
</dbReference>
<evidence type="ECO:0000313" key="1">
    <source>
        <dbReference type="EMBL" id="SVD74322.1"/>
    </source>
</evidence>
<protein>
    <submittedName>
        <fullName evidence="1">Uncharacterized protein</fullName>
    </submittedName>
</protein>
<dbReference type="AlphaFoldDB" id="A0A382XT76"/>
<proteinExistence type="predicted"/>
<name>A0A382XT76_9ZZZZ</name>
<organism evidence="1">
    <name type="scientific">marine metagenome</name>
    <dbReference type="NCBI Taxonomy" id="408172"/>
    <lineage>
        <taxon>unclassified sequences</taxon>
        <taxon>metagenomes</taxon>
        <taxon>ecological metagenomes</taxon>
    </lineage>
</organism>
<reference evidence="1" key="1">
    <citation type="submission" date="2018-05" db="EMBL/GenBank/DDBJ databases">
        <authorList>
            <person name="Lanie J.A."/>
            <person name="Ng W.-L."/>
            <person name="Kazmierczak K.M."/>
            <person name="Andrzejewski T.M."/>
            <person name="Davidsen T.M."/>
            <person name="Wayne K.J."/>
            <person name="Tettelin H."/>
            <person name="Glass J.I."/>
            <person name="Rusch D."/>
            <person name="Podicherti R."/>
            <person name="Tsui H.-C.T."/>
            <person name="Winkler M.E."/>
        </authorList>
    </citation>
    <scope>NUCLEOTIDE SEQUENCE</scope>
</reference>